<sequence>MQDLRQDISYVFRTKKNIDDLKNTMKHLMAAKEDVQSKLDGKLLDNQRQVKVWLRNAGEMLDKVNQLLDEYSNGNCDAGSWVQNCYSRRKIGSKAFKLKMEITWLTAEQPEIKSKIKGKKIVSNLDIACSYLADETNDIIGIWGMGGVGKTTLLIKIYHQLIFDKANMGFDHVLFIKASQNSQLEELRKEIAKDLHLPFSSSQQDIFNALKTKNILLLLDDIWEPVDLVGLGIINPFRDDDDSTKLYKYKVIFTTRSEDVCTQMRASKKIKVECLEEDEAWELFKDNVDFDVIESDERINEIAKQVMNKSGGLPLALKTFGKAMSKRKTVQEWEDILSLLKNSGIEGFQGVQETLLPILKLSYDNLPKNIQECFLYAPILQWLSKDDLLELWMGLGLIGNFDNLQEAYANARYIFNILEKAGLLHSSAYDDVGIHHIIYEMAMWIASNCGRNWIVEEYDELAEIPIEHTKNWRFANRVIISGIKLVPNLSHQCYDLLCLMILNSSSLKNIPGRFFRQMPNLIYLNLSKSAIKKLPKNIKCLVNLQYLNISSTDISSLPKELVYLRKLQYLMCRDLKLLSKVEDSLLSRLQKLKIIDLYPFGWAGLEELKKLKKHTNIKAIGMRVVSQEVLRELSCLPTTRLHIEVKNVSSLSFDTLSCKDHGFLNELTIESCPKLEELVMNGSQTHLNYLTITDNEKLQKISWTDISPTEHFHALKVLFISECNLASFAWVLHLPSLALLNIQHCAEVEELFHVEEREIHQVSERPMFPALQYLFLVYLPNLVSISNFAVEFPQLSYLSVHVCLNLKKLPFKSGINDSQRILINCEREWWESLEWDDATIPSHLSPSHSTKFVYDASMMKHPSSFRFSMSEQI</sequence>
<reference evidence="2" key="1">
    <citation type="journal article" date="2022" name="Nat. Commun.">
        <title>Chromosome evolution and the genetic basis of agronomically important traits in greater yam.</title>
        <authorList>
            <person name="Bredeson J.V."/>
            <person name="Lyons J.B."/>
            <person name="Oniyinde I.O."/>
            <person name="Okereke N.R."/>
            <person name="Kolade O."/>
            <person name="Nnabue I."/>
            <person name="Nwadili C.O."/>
            <person name="Hribova E."/>
            <person name="Parker M."/>
            <person name="Nwogha J."/>
            <person name="Shu S."/>
            <person name="Carlson J."/>
            <person name="Kariba R."/>
            <person name="Muthemba S."/>
            <person name="Knop K."/>
            <person name="Barton G.J."/>
            <person name="Sherwood A.V."/>
            <person name="Lopez-Montes A."/>
            <person name="Asiedu R."/>
            <person name="Jamnadass R."/>
            <person name="Muchugi A."/>
            <person name="Goodstein D."/>
            <person name="Egesi C.N."/>
            <person name="Featherston J."/>
            <person name="Asfaw A."/>
            <person name="Simpson G.G."/>
            <person name="Dolezel J."/>
            <person name="Hendre P.S."/>
            <person name="Van Deynze A."/>
            <person name="Kumar P.L."/>
            <person name="Obidiegwu J.E."/>
            <person name="Bhattacharjee R."/>
            <person name="Rokhsar D.S."/>
        </authorList>
    </citation>
    <scope>NUCLEOTIDE SEQUENCE [LARGE SCALE GENOMIC DNA]</scope>
    <source>
        <strain evidence="2">cv. TDa95/00328</strain>
    </source>
</reference>
<evidence type="ECO:0000313" key="1">
    <source>
        <dbReference type="EMBL" id="KAH7665917.1"/>
    </source>
</evidence>
<accession>A0ACB7UYN2</accession>
<keyword evidence="1" id="KW-0378">Hydrolase</keyword>
<name>A0ACB7UYN2_DIOAL</name>
<keyword evidence="2" id="KW-1185">Reference proteome</keyword>
<organism evidence="1 2">
    <name type="scientific">Dioscorea alata</name>
    <name type="common">Purple yam</name>
    <dbReference type="NCBI Taxonomy" id="55571"/>
    <lineage>
        <taxon>Eukaryota</taxon>
        <taxon>Viridiplantae</taxon>
        <taxon>Streptophyta</taxon>
        <taxon>Embryophyta</taxon>
        <taxon>Tracheophyta</taxon>
        <taxon>Spermatophyta</taxon>
        <taxon>Magnoliopsida</taxon>
        <taxon>Liliopsida</taxon>
        <taxon>Dioscoreales</taxon>
        <taxon>Dioscoreaceae</taxon>
        <taxon>Dioscorea</taxon>
    </lineage>
</organism>
<dbReference type="EMBL" id="CM037023">
    <property type="protein sequence ID" value="KAH7665917.1"/>
    <property type="molecule type" value="Genomic_DNA"/>
</dbReference>
<comment type="caution">
    <text evidence="1">The sequence shown here is derived from an EMBL/GenBank/DDBJ whole genome shotgun (WGS) entry which is preliminary data.</text>
</comment>
<evidence type="ECO:0000313" key="2">
    <source>
        <dbReference type="Proteomes" id="UP000827976"/>
    </source>
</evidence>
<proteinExistence type="predicted"/>
<gene>
    <name evidence="1" type="ORF">IHE45_13G064700</name>
</gene>
<dbReference type="Proteomes" id="UP000827976">
    <property type="component" value="Chromosome 13"/>
</dbReference>
<protein>
    <submittedName>
        <fullName evidence="1">P-loop containing nucleoside triphosphate hydrolase protein</fullName>
    </submittedName>
</protein>